<dbReference type="AlphaFoldDB" id="A0A7R9CY48"/>
<proteinExistence type="predicted"/>
<gene>
    <name evidence="1" type="ORF">TCEB3V08_LOCUS7592</name>
</gene>
<dbReference type="EMBL" id="OC319215">
    <property type="protein sequence ID" value="CAD7404632.1"/>
    <property type="molecule type" value="Genomic_DNA"/>
</dbReference>
<accession>A0A7R9CY48</accession>
<name>A0A7R9CY48_TIMCR</name>
<reference evidence="1" key="1">
    <citation type="submission" date="2020-11" db="EMBL/GenBank/DDBJ databases">
        <authorList>
            <person name="Tran Van P."/>
        </authorList>
    </citation>
    <scope>NUCLEOTIDE SEQUENCE</scope>
</reference>
<organism evidence="1">
    <name type="scientific">Timema cristinae</name>
    <name type="common">Walking stick</name>
    <dbReference type="NCBI Taxonomy" id="61476"/>
    <lineage>
        <taxon>Eukaryota</taxon>
        <taxon>Metazoa</taxon>
        <taxon>Ecdysozoa</taxon>
        <taxon>Arthropoda</taxon>
        <taxon>Hexapoda</taxon>
        <taxon>Insecta</taxon>
        <taxon>Pterygota</taxon>
        <taxon>Neoptera</taxon>
        <taxon>Polyneoptera</taxon>
        <taxon>Phasmatodea</taxon>
        <taxon>Timematodea</taxon>
        <taxon>Timematoidea</taxon>
        <taxon>Timematidae</taxon>
        <taxon>Timema</taxon>
    </lineage>
</organism>
<protein>
    <submittedName>
        <fullName evidence="1">Uncharacterized protein</fullName>
    </submittedName>
</protein>
<evidence type="ECO:0000313" key="1">
    <source>
        <dbReference type="EMBL" id="CAD7404632.1"/>
    </source>
</evidence>
<sequence length="110" mass="12612">MSIRQIQLPSTGYYQQEQGAQVETYLSPVETHCNNIDYFIPDVENLTKLFSEDAMARLQETYPESGKPFRKTNLSTVRVFKPYHLQIKPDEVDVKDHQSINTAGAMLCTI</sequence>